<evidence type="ECO:0000256" key="3">
    <source>
        <dbReference type="ARBA" id="ARBA00022806"/>
    </source>
</evidence>
<evidence type="ECO:0000256" key="4">
    <source>
        <dbReference type="ARBA" id="ARBA00022840"/>
    </source>
</evidence>
<dbReference type="GO" id="GO:0016787">
    <property type="term" value="F:hydrolase activity"/>
    <property type="evidence" value="ECO:0007669"/>
    <property type="project" value="UniProtKB-KW"/>
</dbReference>
<reference evidence="6" key="1">
    <citation type="submission" date="2023-07" db="EMBL/GenBank/DDBJ databases">
        <title>Chromosome-level genome assembly of Artemia franciscana.</title>
        <authorList>
            <person name="Jo E."/>
        </authorList>
    </citation>
    <scope>NUCLEOTIDE SEQUENCE</scope>
    <source>
        <tissue evidence="6">Whole body</tissue>
    </source>
</reference>
<dbReference type="InterPro" id="IPR050699">
    <property type="entry name" value="RNA-DNA_Helicase"/>
</dbReference>
<evidence type="ECO:0000256" key="2">
    <source>
        <dbReference type="ARBA" id="ARBA00022801"/>
    </source>
</evidence>
<protein>
    <submittedName>
        <fullName evidence="6">Uncharacterized protein</fullName>
    </submittedName>
</protein>
<evidence type="ECO:0000256" key="1">
    <source>
        <dbReference type="ARBA" id="ARBA00022741"/>
    </source>
</evidence>
<keyword evidence="1" id="KW-0547">Nucleotide-binding</keyword>
<name>A0AA88L2M3_ARTSF</name>
<dbReference type="Gene3D" id="3.40.50.300">
    <property type="entry name" value="P-loop containing nucleotide triphosphate hydrolases"/>
    <property type="match status" value="1"/>
</dbReference>
<dbReference type="PANTHER" id="PTHR12131:SF1">
    <property type="entry name" value="ATP-DEPENDENT RNA HELICASE SUPV3L1, MITOCHONDRIAL-RELATED"/>
    <property type="match status" value="1"/>
</dbReference>
<evidence type="ECO:0000256" key="5">
    <source>
        <dbReference type="ARBA" id="ARBA00047984"/>
    </source>
</evidence>
<accession>A0AA88L2M3</accession>
<dbReference type="GO" id="GO:0055087">
    <property type="term" value="C:Ski complex"/>
    <property type="evidence" value="ECO:0007669"/>
    <property type="project" value="TreeGrafter"/>
</dbReference>
<keyword evidence="7" id="KW-1185">Reference proteome</keyword>
<comment type="catalytic activity">
    <reaction evidence="5">
        <text>ATP + H2O = ADP + phosphate + H(+)</text>
        <dbReference type="Rhea" id="RHEA:13065"/>
        <dbReference type="ChEBI" id="CHEBI:15377"/>
        <dbReference type="ChEBI" id="CHEBI:15378"/>
        <dbReference type="ChEBI" id="CHEBI:30616"/>
        <dbReference type="ChEBI" id="CHEBI:43474"/>
        <dbReference type="ChEBI" id="CHEBI:456216"/>
        <dbReference type="EC" id="3.6.4.13"/>
    </reaction>
</comment>
<dbReference type="GO" id="GO:0005524">
    <property type="term" value="F:ATP binding"/>
    <property type="evidence" value="ECO:0007669"/>
    <property type="project" value="UniProtKB-KW"/>
</dbReference>
<keyword evidence="3" id="KW-0347">Helicase</keyword>
<dbReference type="EMBL" id="JAVRJZ010000013">
    <property type="protein sequence ID" value="KAK2714222.1"/>
    <property type="molecule type" value="Genomic_DNA"/>
</dbReference>
<organism evidence="6 7">
    <name type="scientific">Artemia franciscana</name>
    <name type="common">Brine shrimp</name>
    <name type="synonym">Artemia sanfranciscana</name>
    <dbReference type="NCBI Taxonomy" id="6661"/>
    <lineage>
        <taxon>Eukaryota</taxon>
        <taxon>Metazoa</taxon>
        <taxon>Ecdysozoa</taxon>
        <taxon>Arthropoda</taxon>
        <taxon>Crustacea</taxon>
        <taxon>Branchiopoda</taxon>
        <taxon>Anostraca</taxon>
        <taxon>Artemiidae</taxon>
        <taxon>Artemia</taxon>
    </lineage>
</organism>
<keyword evidence="4" id="KW-0067">ATP-binding</keyword>
<proteinExistence type="predicted"/>
<evidence type="ECO:0000313" key="7">
    <source>
        <dbReference type="Proteomes" id="UP001187531"/>
    </source>
</evidence>
<dbReference type="AlphaFoldDB" id="A0AA88L2M3"/>
<evidence type="ECO:0000313" key="6">
    <source>
        <dbReference type="EMBL" id="KAK2714222.1"/>
    </source>
</evidence>
<gene>
    <name evidence="6" type="ORF">QYM36_008702</name>
</gene>
<dbReference type="PANTHER" id="PTHR12131">
    <property type="entry name" value="ATP-DEPENDENT RNA AND DNA HELICASE"/>
    <property type="match status" value="1"/>
</dbReference>
<sequence>MCNPLFDSLKFSNQWQRHKEITTKGKIKDSEGSKVQLALPKIPKQNPTLWAETVNVSEAVDFDSMFPNPVFKWKFELDSFRNMLLEKGESVLIAAHTSAGKKVDVEYAIALSQRHMIKAFYTSPIKALSNQKFRV</sequence>
<dbReference type="Proteomes" id="UP001187531">
    <property type="component" value="Unassembled WGS sequence"/>
</dbReference>
<dbReference type="GO" id="GO:0003724">
    <property type="term" value="F:RNA helicase activity"/>
    <property type="evidence" value="ECO:0007669"/>
    <property type="project" value="UniProtKB-EC"/>
</dbReference>
<comment type="caution">
    <text evidence="6">The sequence shown here is derived from an EMBL/GenBank/DDBJ whole genome shotgun (WGS) entry which is preliminary data.</text>
</comment>
<dbReference type="GO" id="GO:0070478">
    <property type="term" value="P:nuclear-transcribed mRNA catabolic process, 3'-5' exonucleolytic nonsense-mediated decay"/>
    <property type="evidence" value="ECO:0007669"/>
    <property type="project" value="TreeGrafter"/>
</dbReference>
<keyword evidence="2" id="KW-0378">Hydrolase</keyword>
<dbReference type="InterPro" id="IPR027417">
    <property type="entry name" value="P-loop_NTPase"/>
</dbReference>